<comment type="subunit">
    <text evidence="4 9">Homodimer.</text>
</comment>
<dbReference type="RefSeq" id="WP_132015452.1">
    <property type="nucleotide sequence ID" value="NZ_SLUN01000022.1"/>
</dbReference>
<dbReference type="EC" id="2.4.2.10" evidence="5 9"/>
<comment type="cofactor">
    <cofactor evidence="9">
        <name>Mg(2+)</name>
        <dbReference type="ChEBI" id="CHEBI:18420"/>
    </cofactor>
</comment>
<dbReference type="Gene3D" id="3.40.50.2020">
    <property type="match status" value="1"/>
</dbReference>
<feature type="binding site" evidence="9">
    <location>
        <position position="103"/>
    </location>
    <ligand>
        <name>5-phospho-alpha-D-ribose 1-diphosphate</name>
        <dbReference type="ChEBI" id="CHEBI:58017"/>
        <note>ligand shared between dimeric partners</note>
    </ligand>
</feature>
<feature type="binding site" description="in other chain" evidence="9">
    <location>
        <position position="25"/>
    </location>
    <ligand>
        <name>5-phospho-alpha-D-ribose 1-diphosphate</name>
        <dbReference type="ChEBI" id="CHEBI:58017"/>
        <note>ligand shared between dimeric partners</note>
    </ligand>
</feature>
<dbReference type="AlphaFoldDB" id="A0A4R1RB34"/>
<evidence type="ECO:0000256" key="3">
    <source>
        <dbReference type="ARBA" id="ARBA00006340"/>
    </source>
</evidence>
<evidence type="ECO:0000313" key="12">
    <source>
        <dbReference type="Proteomes" id="UP000295008"/>
    </source>
</evidence>
<keyword evidence="7 9" id="KW-0808">Transferase</keyword>
<organism evidence="11 12">
    <name type="scientific">Hydrogenispora ethanolica</name>
    <dbReference type="NCBI Taxonomy" id="1082276"/>
    <lineage>
        <taxon>Bacteria</taxon>
        <taxon>Bacillati</taxon>
        <taxon>Bacillota</taxon>
        <taxon>Hydrogenispora</taxon>
    </lineage>
</organism>
<evidence type="ECO:0000259" key="10">
    <source>
        <dbReference type="Pfam" id="PF00156"/>
    </source>
</evidence>
<dbReference type="PANTHER" id="PTHR46683:SF1">
    <property type="entry name" value="OROTATE PHOSPHORIBOSYLTRANSFERASE 1-RELATED"/>
    <property type="match status" value="1"/>
</dbReference>
<dbReference type="GO" id="GO:0044205">
    <property type="term" value="P:'de novo' UMP biosynthetic process"/>
    <property type="evidence" value="ECO:0007669"/>
    <property type="project" value="UniProtKB-UniRule"/>
</dbReference>
<accession>A0A4R1RB34</accession>
<protein>
    <recommendedName>
        <fullName evidence="5 9">Orotate phosphoribosyltransferase</fullName>
        <shortName evidence="9">OPRT</shortName>
        <shortName evidence="9">OPRTase</shortName>
        <ecNumber evidence="5 9">2.4.2.10</ecNumber>
    </recommendedName>
</protein>
<dbReference type="InterPro" id="IPR004467">
    <property type="entry name" value="Or_phspho_trans_dom"/>
</dbReference>
<evidence type="ECO:0000256" key="8">
    <source>
        <dbReference type="ARBA" id="ARBA00022975"/>
    </source>
</evidence>
<dbReference type="CDD" id="cd06223">
    <property type="entry name" value="PRTases_typeI"/>
    <property type="match status" value="1"/>
</dbReference>
<comment type="function">
    <text evidence="1 9">Catalyzes the transfer of a ribosyl phosphate group from 5-phosphoribose 1-diphosphate to orotate, leading to the formation of orotidine monophosphate (OMP).</text>
</comment>
<evidence type="ECO:0000256" key="7">
    <source>
        <dbReference type="ARBA" id="ARBA00022679"/>
    </source>
</evidence>
<name>A0A4R1RB34_HYDET</name>
<feature type="binding site" evidence="9">
    <location>
        <position position="130"/>
    </location>
    <ligand>
        <name>orotate</name>
        <dbReference type="ChEBI" id="CHEBI:30839"/>
    </ligand>
</feature>
<dbReference type="GO" id="GO:0005737">
    <property type="term" value="C:cytoplasm"/>
    <property type="evidence" value="ECO:0007669"/>
    <property type="project" value="TreeGrafter"/>
</dbReference>
<comment type="caution">
    <text evidence="11">The sequence shown here is derived from an EMBL/GenBank/DDBJ whole genome shotgun (WGS) entry which is preliminary data.</text>
</comment>
<keyword evidence="9" id="KW-0460">Magnesium</keyword>
<comment type="caution">
    <text evidence="9">Lacks conserved residue(s) required for the propagation of feature annotation.</text>
</comment>
<dbReference type="Proteomes" id="UP000295008">
    <property type="component" value="Unassembled WGS sequence"/>
</dbReference>
<comment type="pathway">
    <text evidence="2 9">Pyrimidine metabolism; UMP biosynthesis via de novo pathway; UMP from orotate: step 1/2.</text>
</comment>
<feature type="binding site" evidence="9">
    <location>
        <position position="99"/>
    </location>
    <ligand>
        <name>5-phospho-alpha-D-ribose 1-diphosphate</name>
        <dbReference type="ChEBI" id="CHEBI:58017"/>
        <note>ligand shared between dimeric partners</note>
    </ligand>
</feature>
<feature type="domain" description="Phosphoribosyltransferase" evidence="10">
    <location>
        <begin position="37"/>
        <end position="162"/>
    </location>
</feature>
<dbReference type="NCBIfam" id="TIGR00336">
    <property type="entry name" value="pyrE"/>
    <property type="match status" value="1"/>
</dbReference>
<dbReference type="InterPro" id="IPR023031">
    <property type="entry name" value="OPRT"/>
</dbReference>
<comment type="catalytic activity">
    <reaction evidence="9">
        <text>orotidine 5'-phosphate + diphosphate = orotate + 5-phospho-alpha-D-ribose 1-diphosphate</text>
        <dbReference type="Rhea" id="RHEA:10380"/>
        <dbReference type="ChEBI" id="CHEBI:30839"/>
        <dbReference type="ChEBI" id="CHEBI:33019"/>
        <dbReference type="ChEBI" id="CHEBI:57538"/>
        <dbReference type="ChEBI" id="CHEBI:58017"/>
        <dbReference type="EC" id="2.4.2.10"/>
    </reaction>
</comment>
<keyword evidence="6 9" id="KW-0328">Glycosyltransferase</keyword>
<feature type="binding site" description="in other chain" evidence="9">
    <location>
        <begin position="126"/>
        <end position="134"/>
    </location>
    <ligand>
        <name>5-phospho-alpha-D-ribose 1-diphosphate</name>
        <dbReference type="ChEBI" id="CHEBI:58017"/>
        <note>ligand shared between dimeric partners</note>
    </ligand>
</feature>
<dbReference type="GO" id="GO:0006207">
    <property type="term" value="P:'de novo' pyrimidine nucleobase biosynthetic process"/>
    <property type="evidence" value="ECO:0007669"/>
    <property type="project" value="TreeGrafter"/>
</dbReference>
<evidence type="ECO:0000256" key="6">
    <source>
        <dbReference type="ARBA" id="ARBA00022676"/>
    </source>
</evidence>
<dbReference type="EMBL" id="SLUN01000022">
    <property type="protein sequence ID" value="TCL62984.1"/>
    <property type="molecule type" value="Genomic_DNA"/>
</dbReference>
<feature type="binding site" evidence="9">
    <location>
        <position position="159"/>
    </location>
    <ligand>
        <name>orotate</name>
        <dbReference type="ChEBI" id="CHEBI:30839"/>
    </ligand>
</feature>
<proteinExistence type="inferred from homology"/>
<dbReference type="InterPro" id="IPR000836">
    <property type="entry name" value="PRTase_dom"/>
</dbReference>
<sequence>MDYKKEFIEFMIRSNVLTFGDFVTKSGRRTPYFVNTGNYKTGAQIAKLGRFYAECIMHQAGRNFDVLYGPAYKGIPLAVTTAVSLYHQYQWDVPYCFNRKEQKDHGEGGGIVGWQPNNGDRVLIIEDVITAGTSVRESWQLLHSVAAVNITSLVVSVDRRERGTGHQTALQELEEAFGIKTHAIVTIDEIIGYLHNREVDGKVIIDDAMKLRIEEYLREYGV</sequence>
<dbReference type="InterPro" id="IPR029057">
    <property type="entry name" value="PRTase-like"/>
</dbReference>
<dbReference type="GO" id="GO:0000287">
    <property type="term" value="F:magnesium ion binding"/>
    <property type="evidence" value="ECO:0007669"/>
    <property type="project" value="UniProtKB-UniRule"/>
</dbReference>
<feature type="binding site" evidence="9">
    <location>
        <position position="105"/>
    </location>
    <ligand>
        <name>5-phospho-alpha-D-ribose 1-diphosphate</name>
        <dbReference type="ChEBI" id="CHEBI:58017"/>
        <note>ligand shared between dimeric partners</note>
    </ligand>
</feature>
<evidence type="ECO:0000256" key="2">
    <source>
        <dbReference type="ARBA" id="ARBA00004889"/>
    </source>
</evidence>
<evidence type="ECO:0000256" key="9">
    <source>
        <dbReference type="HAMAP-Rule" id="MF_01208"/>
    </source>
</evidence>
<dbReference type="UniPathway" id="UPA00070">
    <property type="reaction ID" value="UER00119"/>
</dbReference>
<dbReference type="HAMAP" id="MF_01208">
    <property type="entry name" value="PyrE"/>
    <property type="match status" value="1"/>
</dbReference>
<feature type="binding site" description="in other chain" evidence="9">
    <location>
        <begin position="72"/>
        <end position="73"/>
    </location>
    <ligand>
        <name>5-phospho-alpha-D-ribose 1-diphosphate</name>
        <dbReference type="ChEBI" id="CHEBI:58017"/>
        <note>ligand shared between dimeric partners</note>
    </ligand>
</feature>
<dbReference type="SUPFAM" id="SSF53271">
    <property type="entry name" value="PRTase-like"/>
    <property type="match status" value="1"/>
</dbReference>
<keyword evidence="12" id="KW-1185">Reference proteome</keyword>
<evidence type="ECO:0000256" key="5">
    <source>
        <dbReference type="ARBA" id="ARBA00011971"/>
    </source>
</evidence>
<evidence type="ECO:0000313" key="11">
    <source>
        <dbReference type="EMBL" id="TCL62984.1"/>
    </source>
</evidence>
<dbReference type="GO" id="GO:0046132">
    <property type="term" value="P:pyrimidine ribonucleoside biosynthetic process"/>
    <property type="evidence" value="ECO:0007669"/>
    <property type="project" value="TreeGrafter"/>
</dbReference>
<gene>
    <name evidence="9" type="primary">pyrE</name>
    <name evidence="11" type="ORF">EDC14_102238</name>
</gene>
<evidence type="ECO:0000256" key="1">
    <source>
        <dbReference type="ARBA" id="ARBA00003769"/>
    </source>
</evidence>
<keyword evidence="8 9" id="KW-0665">Pyrimidine biosynthesis</keyword>
<evidence type="ECO:0000256" key="4">
    <source>
        <dbReference type="ARBA" id="ARBA00011738"/>
    </source>
</evidence>
<comment type="similarity">
    <text evidence="3 9">Belongs to the purine/pyrimidine phosphoribosyltransferase family. PyrE subfamily.</text>
</comment>
<feature type="binding site" description="in other chain" evidence="9">
    <location>
        <position position="100"/>
    </location>
    <ligand>
        <name>5-phospho-alpha-D-ribose 1-diphosphate</name>
        <dbReference type="ChEBI" id="CHEBI:58017"/>
        <note>ligand shared between dimeric partners</note>
    </ligand>
</feature>
<dbReference type="GO" id="GO:0004588">
    <property type="term" value="F:orotate phosphoribosyltransferase activity"/>
    <property type="evidence" value="ECO:0007669"/>
    <property type="project" value="UniProtKB-UniRule"/>
</dbReference>
<dbReference type="PANTHER" id="PTHR46683">
    <property type="entry name" value="OROTATE PHOSPHORIBOSYLTRANSFERASE 1-RELATED"/>
    <property type="match status" value="1"/>
</dbReference>
<dbReference type="Pfam" id="PF00156">
    <property type="entry name" value="Pribosyltran"/>
    <property type="match status" value="1"/>
</dbReference>
<reference evidence="11 12" key="1">
    <citation type="submission" date="2019-03" db="EMBL/GenBank/DDBJ databases">
        <title>Genomic Encyclopedia of Type Strains, Phase IV (KMG-IV): sequencing the most valuable type-strain genomes for metagenomic binning, comparative biology and taxonomic classification.</title>
        <authorList>
            <person name="Goeker M."/>
        </authorList>
    </citation>
    <scope>NUCLEOTIDE SEQUENCE [LARGE SCALE GENOMIC DNA]</scope>
    <source>
        <strain evidence="11 12">LX-B</strain>
    </source>
</reference>
<dbReference type="OrthoDB" id="9802134at2"/>